<organism evidence="1 2">
    <name type="scientific">Hyphomicrobium sulfonivorans</name>
    <dbReference type="NCBI Taxonomy" id="121290"/>
    <lineage>
        <taxon>Bacteria</taxon>
        <taxon>Pseudomonadati</taxon>
        <taxon>Pseudomonadota</taxon>
        <taxon>Alphaproteobacteria</taxon>
        <taxon>Hyphomicrobiales</taxon>
        <taxon>Hyphomicrobiaceae</taxon>
        <taxon>Hyphomicrobium</taxon>
    </lineage>
</organism>
<comment type="caution">
    <text evidence="1">The sequence shown here is derived from an EMBL/GenBank/DDBJ whole genome shotgun (WGS) entry which is preliminary data.</text>
</comment>
<protein>
    <submittedName>
        <fullName evidence="1">Uncharacterized protein</fullName>
    </submittedName>
</protein>
<accession>A0A109BKN1</accession>
<name>A0A109BKN1_HYPSL</name>
<dbReference type="STRING" id="121290.APY04_0962"/>
<dbReference type="EMBL" id="LMTR01000031">
    <property type="protein sequence ID" value="KWT70518.1"/>
    <property type="molecule type" value="Genomic_DNA"/>
</dbReference>
<dbReference type="AlphaFoldDB" id="A0A109BKN1"/>
<dbReference type="PATRIC" id="fig|121290.4.peg.3066"/>
<evidence type="ECO:0000313" key="1">
    <source>
        <dbReference type="EMBL" id="KWT70518.1"/>
    </source>
</evidence>
<dbReference type="Proteomes" id="UP000059074">
    <property type="component" value="Unassembled WGS sequence"/>
</dbReference>
<reference evidence="1 2" key="1">
    <citation type="submission" date="2015-10" db="EMBL/GenBank/DDBJ databases">
        <title>Transcriptomic analysis of a linuron degrading triple-species bacterial consortium.</title>
        <authorList>
            <person name="Albers P."/>
        </authorList>
    </citation>
    <scope>NUCLEOTIDE SEQUENCE [LARGE SCALE GENOMIC DNA]</scope>
    <source>
        <strain evidence="1 2">WDL6</strain>
    </source>
</reference>
<sequence length="38" mass="4703">MHYSQCPWSNRDHHPEIIVIRTAQIFKFFFALQYKGRH</sequence>
<gene>
    <name evidence="1" type="ORF">APY04_0962</name>
</gene>
<proteinExistence type="predicted"/>
<evidence type="ECO:0000313" key="2">
    <source>
        <dbReference type="Proteomes" id="UP000059074"/>
    </source>
</evidence>
<keyword evidence="2" id="KW-1185">Reference proteome</keyword>